<dbReference type="SUPFAM" id="SSF56112">
    <property type="entry name" value="Protein kinase-like (PK-like)"/>
    <property type="match status" value="1"/>
</dbReference>
<dbReference type="InterPro" id="IPR008271">
    <property type="entry name" value="Ser/Thr_kinase_AS"/>
</dbReference>
<feature type="domain" description="Protein kinase" evidence="9">
    <location>
        <begin position="65"/>
        <end position="387"/>
    </location>
</feature>
<accession>A0A7R9EA60</accession>
<dbReference type="PANTHER" id="PTHR45998">
    <property type="entry name" value="SERINE/THREONINE-PROTEIN KINASE 16"/>
    <property type="match status" value="1"/>
</dbReference>
<proteinExistence type="predicted"/>
<dbReference type="InterPro" id="IPR000719">
    <property type="entry name" value="Prot_kinase_dom"/>
</dbReference>
<comment type="catalytic activity">
    <reaction evidence="8">
        <text>L-seryl-[protein] + ATP = O-phospho-L-seryl-[protein] + ADP + H(+)</text>
        <dbReference type="Rhea" id="RHEA:17989"/>
        <dbReference type="Rhea" id="RHEA-COMP:9863"/>
        <dbReference type="Rhea" id="RHEA-COMP:11604"/>
        <dbReference type="ChEBI" id="CHEBI:15378"/>
        <dbReference type="ChEBI" id="CHEBI:29999"/>
        <dbReference type="ChEBI" id="CHEBI:30616"/>
        <dbReference type="ChEBI" id="CHEBI:83421"/>
        <dbReference type="ChEBI" id="CHEBI:456216"/>
        <dbReference type="EC" id="2.7.11.1"/>
    </reaction>
</comment>
<dbReference type="GO" id="GO:0005794">
    <property type="term" value="C:Golgi apparatus"/>
    <property type="evidence" value="ECO:0007669"/>
    <property type="project" value="TreeGrafter"/>
</dbReference>
<evidence type="ECO:0000313" key="10">
    <source>
        <dbReference type="EMBL" id="CAD7429203.1"/>
    </source>
</evidence>
<dbReference type="Gene3D" id="1.10.510.10">
    <property type="entry name" value="Transferase(Phosphotransferase) domain 1"/>
    <property type="match status" value="1"/>
</dbReference>
<sequence length="394" mass="45200">MTSPMLQNKDTSLLCISDVLLKTKKSSHQVFQTLMGYLPAKFRLPRFSWHQYLLGWTEELVWNSVLIDDLLIYRGFSTVSLVEDAHTHKYYAVKKIICHGKEDQNIALKEVEFYNLLKHPNIIECIDSTLTGQPDPQFNFTSEVLVILPYYQLKKDTLKDASKNYSISSLTDSYTEVSQEPLVRSAILNLYKGTLYNELDYRSQTKNHLEPQNILNMFLQICEGVKAFHEATPEPLAHRDLKTSNIVIADDRTPIIMDLGSVASARIKICGSVEAQTLQDIASERCSMPYRAPELFNVESYCMIDERTDIWSLGCILYAMCYFKSPFDSVYECGDSVALAVISGNVKFPENSPYDQEMHNLIMYMLKVNPMERPYIYSVIEKTHDVMLKLQAQV</sequence>
<keyword evidence="2" id="KW-0723">Serine/threonine-protein kinase</keyword>
<dbReference type="GO" id="GO:0005524">
    <property type="term" value="F:ATP binding"/>
    <property type="evidence" value="ECO:0007669"/>
    <property type="project" value="UniProtKB-KW"/>
</dbReference>
<keyword evidence="5" id="KW-0418">Kinase</keyword>
<dbReference type="EC" id="2.7.11.1" evidence="1"/>
<organism evidence="10">
    <name type="scientific">Timema monikensis</name>
    <dbReference type="NCBI Taxonomy" id="170555"/>
    <lineage>
        <taxon>Eukaryota</taxon>
        <taxon>Metazoa</taxon>
        <taxon>Ecdysozoa</taxon>
        <taxon>Arthropoda</taxon>
        <taxon>Hexapoda</taxon>
        <taxon>Insecta</taxon>
        <taxon>Pterygota</taxon>
        <taxon>Neoptera</taxon>
        <taxon>Polyneoptera</taxon>
        <taxon>Phasmatodea</taxon>
        <taxon>Timematodea</taxon>
        <taxon>Timematoidea</taxon>
        <taxon>Timematidae</taxon>
        <taxon>Timema</taxon>
    </lineage>
</organism>
<protein>
    <recommendedName>
        <fullName evidence="1">non-specific serine/threonine protein kinase</fullName>
        <ecNumber evidence="1">2.7.11.1</ecNumber>
    </recommendedName>
</protein>
<evidence type="ECO:0000256" key="4">
    <source>
        <dbReference type="ARBA" id="ARBA00022741"/>
    </source>
</evidence>
<evidence type="ECO:0000256" key="3">
    <source>
        <dbReference type="ARBA" id="ARBA00022679"/>
    </source>
</evidence>
<gene>
    <name evidence="10" type="ORF">TMSB3V08_LOCUS5984</name>
</gene>
<keyword evidence="3" id="KW-0808">Transferase</keyword>
<dbReference type="GO" id="GO:0004674">
    <property type="term" value="F:protein serine/threonine kinase activity"/>
    <property type="evidence" value="ECO:0007669"/>
    <property type="project" value="UniProtKB-KW"/>
</dbReference>
<evidence type="ECO:0000256" key="5">
    <source>
        <dbReference type="ARBA" id="ARBA00022777"/>
    </source>
</evidence>
<evidence type="ECO:0000256" key="8">
    <source>
        <dbReference type="ARBA" id="ARBA00048679"/>
    </source>
</evidence>
<evidence type="ECO:0000256" key="2">
    <source>
        <dbReference type="ARBA" id="ARBA00022527"/>
    </source>
</evidence>
<dbReference type="InterPro" id="IPR052239">
    <property type="entry name" value="Ser/Thr-specific_kinases"/>
</dbReference>
<evidence type="ECO:0000259" key="9">
    <source>
        <dbReference type="PROSITE" id="PS50011"/>
    </source>
</evidence>
<reference evidence="10" key="1">
    <citation type="submission" date="2020-11" db="EMBL/GenBank/DDBJ databases">
        <authorList>
            <person name="Tran Van P."/>
        </authorList>
    </citation>
    <scope>NUCLEOTIDE SEQUENCE</scope>
</reference>
<dbReference type="Gene3D" id="3.30.200.20">
    <property type="entry name" value="Phosphorylase Kinase, domain 1"/>
    <property type="match status" value="1"/>
</dbReference>
<dbReference type="PANTHER" id="PTHR45998:SF2">
    <property type="entry name" value="SERINE_THREONINE-PROTEIN KINASE 16"/>
    <property type="match status" value="1"/>
</dbReference>
<evidence type="ECO:0000256" key="6">
    <source>
        <dbReference type="ARBA" id="ARBA00022840"/>
    </source>
</evidence>
<dbReference type="PROSITE" id="PS50011">
    <property type="entry name" value="PROTEIN_KINASE_DOM"/>
    <property type="match status" value="1"/>
</dbReference>
<name>A0A7R9EA60_9NEOP</name>
<dbReference type="Pfam" id="PF00069">
    <property type="entry name" value="Pkinase"/>
    <property type="match status" value="1"/>
</dbReference>
<keyword evidence="6" id="KW-0067">ATP-binding</keyword>
<dbReference type="PROSITE" id="PS00108">
    <property type="entry name" value="PROTEIN_KINASE_ST"/>
    <property type="match status" value="1"/>
</dbReference>
<keyword evidence="4" id="KW-0547">Nucleotide-binding</keyword>
<dbReference type="SMART" id="SM00220">
    <property type="entry name" value="S_TKc"/>
    <property type="match status" value="1"/>
</dbReference>
<dbReference type="EMBL" id="OB794002">
    <property type="protein sequence ID" value="CAD7429203.1"/>
    <property type="molecule type" value="Genomic_DNA"/>
</dbReference>
<dbReference type="InterPro" id="IPR011009">
    <property type="entry name" value="Kinase-like_dom_sf"/>
</dbReference>
<evidence type="ECO:0000256" key="7">
    <source>
        <dbReference type="ARBA" id="ARBA00047899"/>
    </source>
</evidence>
<dbReference type="AlphaFoldDB" id="A0A7R9EA60"/>
<comment type="catalytic activity">
    <reaction evidence="7">
        <text>L-threonyl-[protein] + ATP = O-phospho-L-threonyl-[protein] + ADP + H(+)</text>
        <dbReference type="Rhea" id="RHEA:46608"/>
        <dbReference type="Rhea" id="RHEA-COMP:11060"/>
        <dbReference type="Rhea" id="RHEA-COMP:11605"/>
        <dbReference type="ChEBI" id="CHEBI:15378"/>
        <dbReference type="ChEBI" id="CHEBI:30013"/>
        <dbReference type="ChEBI" id="CHEBI:30616"/>
        <dbReference type="ChEBI" id="CHEBI:61977"/>
        <dbReference type="ChEBI" id="CHEBI:456216"/>
        <dbReference type="EC" id="2.7.11.1"/>
    </reaction>
</comment>
<evidence type="ECO:0000256" key="1">
    <source>
        <dbReference type="ARBA" id="ARBA00012513"/>
    </source>
</evidence>